<comment type="caution">
    <text evidence="1">The sequence shown here is derived from an EMBL/GenBank/DDBJ whole genome shotgun (WGS) entry which is preliminary data.</text>
</comment>
<dbReference type="Proteomes" id="UP000622580">
    <property type="component" value="Unassembled WGS sequence"/>
</dbReference>
<evidence type="ECO:0000313" key="1">
    <source>
        <dbReference type="EMBL" id="MBR7619431.1"/>
    </source>
</evidence>
<proteinExistence type="predicted"/>
<keyword evidence="2" id="KW-1185">Reference proteome</keyword>
<dbReference type="RefSeq" id="WP_215339785.1">
    <property type="nucleotide sequence ID" value="NZ_JAGSGD010000001.1"/>
</dbReference>
<accession>A0A941CZF0</accession>
<reference evidence="1" key="1">
    <citation type="submission" date="2021-04" db="EMBL/GenBank/DDBJ databases">
        <title>Draft genome assembly of strain Phenylobacterium sp. 20VBR1 using MiniION and Illumina platforms.</title>
        <authorList>
            <person name="Thomas F.A."/>
            <person name="Krishnan K.P."/>
            <person name="Sinha R.K."/>
        </authorList>
    </citation>
    <scope>NUCLEOTIDE SEQUENCE</scope>
    <source>
        <strain evidence="1">20VBR1</strain>
    </source>
</reference>
<organism evidence="1 2">
    <name type="scientific">Phenylobacterium glaciei</name>
    <dbReference type="NCBI Taxonomy" id="2803784"/>
    <lineage>
        <taxon>Bacteria</taxon>
        <taxon>Pseudomonadati</taxon>
        <taxon>Pseudomonadota</taxon>
        <taxon>Alphaproteobacteria</taxon>
        <taxon>Caulobacterales</taxon>
        <taxon>Caulobacteraceae</taxon>
        <taxon>Phenylobacterium</taxon>
    </lineage>
</organism>
<evidence type="ECO:0000313" key="2">
    <source>
        <dbReference type="Proteomes" id="UP000622580"/>
    </source>
</evidence>
<dbReference type="AlphaFoldDB" id="A0A941CZF0"/>
<protein>
    <submittedName>
        <fullName evidence="1">Uncharacterized protein</fullName>
    </submittedName>
</protein>
<dbReference type="EMBL" id="JAGSGD010000001">
    <property type="protein sequence ID" value="MBR7619431.1"/>
    <property type="molecule type" value="Genomic_DNA"/>
</dbReference>
<gene>
    <name evidence="1" type="ORF">JKL49_08535</name>
</gene>
<name>A0A941CZF0_9CAUL</name>
<sequence length="86" mass="9395">MSVLRDDIAAFDRMRTDLEAEHRNEWVVFHHGEFVDAFPDFEAAASTAVDRFGVGPYLIRQVGAPPIQLPGGMIFTPAHVLGASGV</sequence>